<evidence type="ECO:0000313" key="2">
    <source>
        <dbReference type="Proteomes" id="UP000274346"/>
    </source>
</evidence>
<proteinExistence type="predicted"/>
<protein>
    <submittedName>
        <fullName evidence="1">Uncharacterized protein</fullName>
    </submittedName>
</protein>
<organism evidence="1 2">
    <name type="scientific">Raoultella terrigena</name>
    <name type="common">Klebsiella terrigena</name>
    <dbReference type="NCBI Taxonomy" id="577"/>
    <lineage>
        <taxon>Bacteria</taxon>
        <taxon>Pseudomonadati</taxon>
        <taxon>Pseudomonadota</taxon>
        <taxon>Gammaproteobacteria</taxon>
        <taxon>Enterobacterales</taxon>
        <taxon>Enterobacteriaceae</taxon>
        <taxon>Klebsiella/Raoultella group</taxon>
        <taxon>Raoultella</taxon>
    </lineage>
</organism>
<reference evidence="1 2" key="1">
    <citation type="submission" date="2018-12" db="EMBL/GenBank/DDBJ databases">
        <authorList>
            <consortium name="Pathogen Informatics"/>
        </authorList>
    </citation>
    <scope>NUCLEOTIDE SEQUENCE [LARGE SCALE GENOMIC DNA]</scope>
    <source>
        <strain evidence="1 2">NCTC13098</strain>
    </source>
</reference>
<gene>
    <name evidence="1" type="ORF">NCTC13098_00769</name>
</gene>
<accession>A0A3P8K6Y1</accession>
<dbReference type="EMBL" id="LR131271">
    <property type="protein sequence ID" value="VDR24475.1"/>
    <property type="molecule type" value="Genomic_DNA"/>
</dbReference>
<evidence type="ECO:0000313" key="1">
    <source>
        <dbReference type="EMBL" id="VDR24475.1"/>
    </source>
</evidence>
<dbReference type="KEGG" id="rtg:NCTC13098_00769"/>
<dbReference type="Proteomes" id="UP000274346">
    <property type="component" value="Chromosome"/>
</dbReference>
<sequence>MDEYDDYNGVSPVMGRIWLPADKNGTGCRIALC</sequence>
<name>A0A3P8K6Y1_RAOTE</name>
<dbReference type="AlphaFoldDB" id="A0A3P8K6Y1"/>